<name>X0X2T3_9ZZZZ</name>
<dbReference type="GO" id="GO:0016832">
    <property type="term" value="F:aldehyde-lyase activity"/>
    <property type="evidence" value="ECO:0007669"/>
    <property type="project" value="TreeGrafter"/>
</dbReference>
<accession>X0X2T3</accession>
<protein>
    <recommendedName>
        <fullName evidence="4">HpcH/HpaI aldolase/citrate lyase domain-containing protein</fullName>
    </recommendedName>
</protein>
<dbReference type="AlphaFoldDB" id="X0X2T3"/>
<sequence>MKNLKKRIRNGETLFGCWLNLGSSVTAEIVGMAGFDWVLIDLEHGAGTEKDVLHQLQAMEHTPAAPVVR</sequence>
<evidence type="ECO:0000256" key="3">
    <source>
        <dbReference type="ARBA" id="ARBA00023239"/>
    </source>
</evidence>
<proteinExistence type="inferred from homology"/>
<dbReference type="InterPro" id="IPR040442">
    <property type="entry name" value="Pyrv_kinase-like_dom_sf"/>
</dbReference>
<dbReference type="InterPro" id="IPR015813">
    <property type="entry name" value="Pyrv/PenolPyrv_kinase-like_dom"/>
</dbReference>
<keyword evidence="2" id="KW-0479">Metal-binding</keyword>
<evidence type="ECO:0000313" key="5">
    <source>
        <dbReference type="EMBL" id="GAG19316.1"/>
    </source>
</evidence>
<dbReference type="GO" id="GO:0005737">
    <property type="term" value="C:cytoplasm"/>
    <property type="evidence" value="ECO:0007669"/>
    <property type="project" value="TreeGrafter"/>
</dbReference>
<evidence type="ECO:0000259" key="4">
    <source>
        <dbReference type="Pfam" id="PF03328"/>
    </source>
</evidence>
<feature type="non-terminal residue" evidence="5">
    <location>
        <position position="69"/>
    </location>
</feature>
<dbReference type="Gene3D" id="3.20.20.60">
    <property type="entry name" value="Phosphoenolpyruvate-binding domains"/>
    <property type="match status" value="1"/>
</dbReference>
<reference evidence="5" key="1">
    <citation type="journal article" date="2014" name="Front. Microbiol.">
        <title>High frequency of phylogenetically diverse reductive dehalogenase-homologous genes in deep subseafloor sedimentary metagenomes.</title>
        <authorList>
            <person name="Kawai M."/>
            <person name="Futagami T."/>
            <person name="Toyoda A."/>
            <person name="Takaki Y."/>
            <person name="Nishi S."/>
            <person name="Hori S."/>
            <person name="Arai W."/>
            <person name="Tsubouchi T."/>
            <person name="Morono Y."/>
            <person name="Uchiyama I."/>
            <person name="Ito T."/>
            <person name="Fujiyama A."/>
            <person name="Inagaki F."/>
            <person name="Takami H."/>
        </authorList>
    </citation>
    <scope>NUCLEOTIDE SEQUENCE</scope>
    <source>
        <strain evidence="5">Expedition CK06-06</strain>
    </source>
</reference>
<gene>
    <name evidence="5" type="ORF">S01H1_60270</name>
</gene>
<dbReference type="PANTHER" id="PTHR30502">
    <property type="entry name" value="2-KETO-3-DEOXY-L-RHAMNONATE ALDOLASE"/>
    <property type="match status" value="1"/>
</dbReference>
<dbReference type="InterPro" id="IPR005000">
    <property type="entry name" value="Aldolase/citrate-lyase_domain"/>
</dbReference>
<feature type="domain" description="HpcH/HpaI aldolase/citrate lyase" evidence="4">
    <location>
        <begin position="15"/>
        <end position="69"/>
    </location>
</feature>
<keyword evidence="3" id="KW-0456">Lyase</keyword>
<dbReference type="GO" id="GO:0046872">
    <property type="term" value="F:metal ion binding"/>
    <property type="evidence" value="ECO:0007669"/>
    <property type="project" value="UniProtKB-KW"/>
</dbReference>
<organism evidence="5">
    <name type="scientific">marine sediment metagenome</name>
    <dbReference type="NCBI Taxonomy" id="412755"/>
    <lineage>
        <taxon>unclassified sequences</taxon>
        <taxon>metagenomes</taxon>
        <taxon>ecological metagenomes</taxon>
    </lineage>
</organism>
<comment type="caution">
    <text evidence="5">The sequence shown here is derived from an EMBL/GenBank/DDBJ whole genome shotgun (WGS) entry which is preliminary data.</text>
</comment>
<dbReference type="PANTHER" id="PTHR30502:SF0">
    <property type="entry name" value="PHOSPHOENOLPYRUVATE CARBOXYLASE FAMILY PROTEIN"/>
    <property type="match status" value="1"/>
</dbReference>
<evidence type="ECO:0000256" key="1">
    <source>
        <dbReference type="ARBA" id="ARBA00005568"/>
    </source>
</evidence>
<comment type="similarity">
    <text evidence="1">Belongs to the HpcH/HpaI aldolase family.</text>
</comment>
<dbReference type="EMBL" id="BARS01039474">
    <property type="protein sequence ID" value="GAG19316.1"/>
    <property type="molecule type" value="Genomic_DNA"/>
</dbReference>
<dbReference type="Pfam" id="PF03328">
    <property type="entry name" value="HpcH_HpaI"/>
    <property type="match status" value="1"/>
</dbReference>
<dbReference type="SUPFAM" id="SSF51621">
    <property type="entry name" value="Phosphoenolpyruvate/pyruvate domain"/>
    <property type="match status" value="1"/>
</dbReference>
<dbReference type="InterPro" id="IPR050251">
    <property type="entry name" value="HpcH-HpaI_aldolase"/>
</dbReference>
<evidence type="ECO:0000256" key="2">
    <source>
        <dbReference type="ARBA" id="ARBA00022723"/>
    </source>
</evidence>